<dbReference type="RefSeq" id="WP_160844840.1">
    <property type="nucleotide sequence ID" value="NZ_WVHT01000005.1"/>
</dbReference>
<dbReference type="AlphaFoldDB" id="A0A7K1YAP9"/>
<accession>A0A7K1YAP9</accession>
<dbReference type="Proteomes" id="UP000466586">
    <property type="component" value="Unassembled WGS sequence"/>
</dbReference>
<dbReference type="SUPFAM" id="SSF53335">
    <property type="entry name" value="S-adenosyl-L-methionine-dependent methyltransferases"/>
    <property type="match status" value="1"/>
</dbReference>
<reference evidence="1 2" key="1">
    <citation type="submission" date="2019-11" db="EMBL/GenBank/DDBJ databases">
        <title>Pedobacter sp. HMF7647 Genome sequencing and assembly.</title>
        <authorList>
            <person name="Kang H."/>
            <person name="Kim H."/>
            <person name="Joh K."/>
        </authorList>
    </citation>
    <scope>NUCLEOTIDE SEQUENCE [LARGE SCALE GENOMIC DNA]</scope>
    <source>
        <strain evidence="1 2">HMF7647</strain>
    </source>
</reference>
<dbReference type="Gene3D" id="3.40.50.150">
    <property type="entry name" value="Vaccinia Virus protein VP39"/>
    <property type="match status" value="1"/>
</dbReference>
<gene>
    <name evidence="1" type="ORF">GS399_11795</name>
</gene>
<dbReference type="Pfam" id="PF13489">
    <property type="entry name" value="Methyltransf_23"/>
    <property type="match status" value="1"/>
</dbReference>
<organism evidence="1 2">
    <name type="scientific">Hufsiella arboris</name>
    <dbReference type="NCBI Taxonomy" id="2695275"/>
    <lineage>
        <taxon>Bacteria</taxon>
        <taxon>Pseudomonadati</taxon>
        <taxon>Bacteroidota</taxon>
        <taxon>Sphingobacteriia</taxon>
        <taxon>Sphingobacteriales</taxon>
        <taxon>Sphingobacteriaceae</taxon>
        <taxon>Hufsiella</taxon>
    </lineage>
</organism>
<name>A0A7K1YAP9_9SPHI</name>
<dbReference type="GO" id="GO:0008168">
    <property type="term" value="F:methyltransferase activity"/>
    <property type="evidence" value="ECO:0007669"/>
    <property type="project" value="UniProtKB-KW"/>
</dbReference>
<evidence type="ECO:0000313" key="2">
    <source>
        <dbReference type="Proteomes" id="UP000466586"/>
    </source>
</evidence>
<dbReference type="CDD" id="cd02440">
    <property type="entry name" value="AdoMet_MTases"/>
    <property type="match status" value="1"/>
</dbReference>
<sequence length="250" mass="29150">MNNELTDLTFWKEYWESKKGLAFKVPENYTFHKQLKQIVKDDNIKSAIEIGGFPGYYAIYLKKYLSVDTSLLDYYIHPEIVKEVLEVNGLRRNDIDVIEADLFSAVPERQFDLVLSCGLIEHFEDTTDIISRHLKYLKPGGTLFITLPNFLGVNGWVQRTFDKENYQRHNVEAMDISNLVQAAVSLRLHDIDIYYHGGFSIWLENWREKSLLTKAFIKALWLAGKIPTKMFRFESLELSPYIVMTAKKPI</sequence>
<proteinExistence type="predicted"/>
<dbReference type="EMBL" id="WVHT01000005">
    <property type="protein sequence ID" value="MXV51656.1"/>
    <property type="molecule type" value="Genomic_DNA"/>
</dbReference>
<comment type="caution">
    <text evidence="1">The sequence shown here is derived from an EMBL/GenBank/DDBJ whole genome shotgun (WGS) entry which is preliminary data.</text>
</comment>
<keyword evidence="2" id="KW-1185">Reference proteome</keyword>
<dbReference type="InterPro" id="IPR029063">
    <property type="entry name" value="SAM-dependent_MTases_sf"/>
</dbReference>
<evidence type="ECO:0000313" key="1">
    <source>
        <dbReference type="EMBL" id="MXV51656.1"/>
    </source>
</evidence>
<dbReference type="GO" id="GO:0032259">
    <property type="term" value="P:methylation"/>
    <property type="evidence" value="ECO:0007669"/>
    <property type="project" value="UniProtKB-KW"/>
</dbReference>
<keyword evidence="1" id="KW-0808">Transferase</keyword>
<keyword evidence="1" id="KW-0489">Methyltransferase</keyword>
<protein>
    <submittedName>
        <fullName evidence="1">Methyltransferase domain-containing protein</fullName>
    </submittedName>
</protein>